<evidence type="ECO:0000256" key="6">
    <source>
        <dbReference type="SAM" id="MobiDB-lite"/>
    </source>
</evidence>
<dbReference type="PANTHER" id="PTHR34697:SF2">
    <property type="entry name" value="PHOSPHATIDYLGLYCEROL LYSYLTRANSFERASE"/>
    <property type="match status" value="1"/>
</dbReference>
<dbReference type="GO" id="GO:0055091">
    <property type="term" value="P:phospholipid homeostasis"/>
    <property type="evidence" value="ECO:0007669"/>
    <property type="project" value="TreeGrafter"/>
</dbReference>
<evidence type="ECO:0000256" key="3">
    <source>
        <dbReference type="ARBA" id="ARBA00022692"/>
    </source>
</evidence>
<dbReference type="InterPro" id="IPR024320">
    <property type="entry name" value="LPG_synthase_C"/>
</dbReference>
<dbReference type="InterPro" id="IPR051211">
    <property type="entry name" value="PG_lysyltransferase"/>
</dbReference>
<dbReference type="InterPro" id="IPR016181">
    <property type="entry name" value="Acyl_CoA_acyltransferase"/>
</dbReference>
<keyword evidence="9" id="KW-1185">Reference proteome</keyword>
<keyword evidence="4" id="KW-1133">Transmembrane helix</keyword>
<keyword evidence="2" id="KW-1003">Cell membrane</keyword>
<dbReference type="PANTHER" id="PTHR34697">
    <property type="entry name" value="PHOSPHATIDYLGLYCEROL LYSYLTRANSFERASE"/>
    <property type="match status" value="1"/>
</dbReference>
<feature type="region of interest" description="Disordered" evidence="6">
    <location>
        <begin position="39"/>
        <end position="74"/>
    </location>
</feature>
<evidence type="ECO:0000256" key="1">
    <source>
        <dbReference type="ARBA" id="ARBA00004651"/>
    </source>
</evidence>
<dbReference type="Pfam" id="PF09924">
    <property type="entry name" value="LPG_synthase_C"/>
    <property type="match status" value="1"/>
</dbReference>
<dbReference type="OrthoDB" id="594838at2"/>
<dbReference type="GO" id="GO:0016755">
    <property type="term" value="F:aminoacyltransferase activity"/>
    <property type="evidence" value="ECO:0007669"/>
    <property type="project" value="TreeGrafter"/>
</dbReference>
<comment type="subcellular location">
    <subcellularLocation>
        <location evidence="1">Cell membrane</location>
        <topology evidence="1">Multi-pass membrane protein</topology>
    </subcellularLocation>
</comment>
<evidence type="ECO:0000256" key="5">
    <source>
        <dbReference type="ARBA" id="ARBA00023136"/>
    </source>
</evidence>
<reference evidence="8 9" key="1">
    <citation type="submission" date="2018-09" db="EMBL/GenBank/DDBJ databases">
        <title>Nocardia yunnanensis sp. nov., an actinomycete isolated from a soil sample.</title>
        <authorList>
            <person name="Zhang J."/>
        </authorList>
    </citation>
    <scope>NUCLEOTIDE SEQUENCE [LARGE SCALE GENOMIC DNA]</scope>
    <source>
        <strain evidence="8 9">CFHS0054</strain>
    </source>
</reference>
<dbReference type="GO" id="GO:0005886">
    <property type="term" value="C:plasma membrane"/>
    <property type="evidence" value="ECO:0007669"/>
    <property type="project" value="UniProtKB-SubCell"/>
</dbReference>
<gene>
    <name evidence="8" type="ORF">D7D52_18155</name>
</gene>
<keyword evidence="5" id="KW-0472">Membrane</keyword>
<feature type="domain" description="Phosphatidylglycerol lysyltransferase C-terminal" evidence="7">
    <location>
        <begin position="80"/>
        <end position="378"/>
    </location>
</feature>
<accession>A0A386ZG27</accession>
<dbReference type="AlphaFoldDB" id="A0A386ZG27"/>
<evidence type="ECO:0000256" key="2">
    <source>
        <dbReference type="ARBA" id="ARBA00022475"/>
    </source>
</evidence>
<keyword evidence="3" id="KW-0812">Transmembrane</keyword>
<sequence length="416" mass="45440">MSPVYPQWPRDACDDLSSRLREMIPISYALKASYFTHRRSPVSPTSSLARPLARSYRSSRNSTPAGKPSLRAAGPDARMRALLSRFGTNSMSWMTTWPGNRYWFEPEADGFVAFRVIGRVAVTTGEPVGPDPVRTLTGFLGNCREQGWTPCLYAVGANTRALLASAGWTCLQIAEDATIPLGSLAFTGKTYQDARTALNRARAAGVSARWIDYRGAAAETTAQIEEVCARWLAEKGLPELGFTLGNLASLDDPRVRVLVAVDAAGRVHAVTSWLPVHRGGTVIGWTLDLQRRLPDGFGCAMDFLIASALLTLQDEGAEFVSLSGVPLAYRSRIETRHTWLQGVLRATARVLEPLYGFASLAAYKAKFRPAYSPLYICFPRRRHAPRVGAAVAGAYLPGRRAELMLATARAFANRTS</sequence>
<dbReference type="Proteomes" id="UP000267164">
    <property type="component" value="Chromosome"/>
</dbReference>
<evidence type="ECO:0000313" key="8">
    <source>
        <dbReference type="EMBL" id="AYF75459.1"/>
    </source>
</evidence>
<name>A0A386ZG27_9NOCA</name>
<proteinExistence type="predicted"/>
<dbReference type="KEGG" id="nyu:D7D52_18155"/>
<protein>
    <submittedName>
        <fullName evidence="8">DUF2156 domain-containing protein</fullName>
    </submittedName>
</protein>
<dbReference type="SUPFAM" id="SSF55729">
    <property type="entry name" value="Acyl-CoA N-acyltransferases (Nat)"/>
    <property type="match status" value="1"/>
</dbReference>
<evidence type="ECO:0000256" key="4">
    <source>
        <dbReference type="ARBA" id="ARBA00022989"/>
    </source>
</evidence>
<dbReference type="EMBL" id="CP032568">
    <property type="protein sequence ID" value="AYF75459.1"/>
    <property type="molecule type" value="Genomic_DNA"/>
</dbReference>
<evidence type="ECO:0000313" key="9">
    <source>
        <dbReference type="Proteomes" id="UP000267164"/>
    </source>
</evidence>
<organism evidence="8 9">
    <name type="scientific">Nocardia yunnanensis</name>
    <dbReference type="NCBI Taxonomy" id="2382165"/>
    <lineage>
        <taxon>Bacteria</taxon>
        <taxon>Bacillati</taxon>
        <taxon>Actinomycetota</taxon>
        <taxon>Actinomycetes</taxon>
        <taxon>Mycobacteriales</taxon>
        <taxon>Nocardiaceae</taxon>
        <taxon>Nocardia</taxon>
    </lineage>
</organism>
<evidence type="ECO:0000259" key="7">
    <source>
        <dbReference type="Pfam" id="PF09924"/>
    </source>
</evidence>